<dbReference type="EMBL" id="BARS01006066">
    <property type="protein sequence ID" value="GAF82772.1"/>
    <property type="molecule type" value="Genomic_DNA"/>
</dbReference>
<evidence type="ECO:0000313" key="1">
    <source>
        <dbReference type="EMBL" id="GAF82772.1"/>
    </source>
</evidence>
<sequence>QRKDEKNGIMKTEIRPSLLCKGLGGNAALDVEKNQPYADMRDFVGKAGVGIGVVDALARGGYFKSIEKKKKGEDDEVYVKRLVEDFRMIREDAKKLSARGVESCDMFAGTF</sequence>
<proteinExistence type="predicted"/>
<comment type="caution">
    <text evidence="1">The sequence shown here is derived from an EMBL/GenBank/DDBJ whole genome shotgun (WGS) entry which is preliminary data.</text>
</comment>
<gene>
    <name evidence="1" type="ORF">S01H1_11868</name>
</gene>
<reference evidence="1" key="1">
    <citation type="journal article" date="2014" name="Front. Microbiol.">
        <title>High frequency of phylogenetically diverse reductive dehalogenase-homologous genes in deep subseafloor sedimentary metagenomes.</title>
        <authorList>
            <person name="Kawai M."/>
            <person name="Futagami T."/>
            <person name="Toyoda A."/>
            <person name="Takaki Y."/>
            <person name="Nishi S."/>
            <person name="Hori S."/>
            <person name="Arai W."/>
            <person name="Tsubouchi T."/>
            <person name="Morono Y."/>
            <person name="Uchiyama I."/>
            <person name="Ito T."/>
            <person name="Fujiyama A."/>
            <person name="Inagaki F."/>
            <person name="Takami H."/>
        </authorList>
    </citation>
    <scope>NUCLEOTIDE SEQUENCE</scope>
    <source>
        <strain evidence="1">Expedition CK06-06</strain>
    </source>
</reference>
<feature type="non-terminal residue" evidence="1">
    <location>
        <position position="1"/>
    </location>
</feature>
<accession>X0T3L9</accession>
<protein>
    <submittedName>
        <fullName evidence="1">Uncharacterized protein</fullName>
    </submittedName>
</protein>
<organism evidence="1">
    <name type="scientific">marine sediment metagenome</name>
    <dbReference type="NCBI Taxonomy" id="412755"/>
    <lineage>
        <taxon>unclassified sequences</taxon>
        <taxon>metagenomes</taxon>
        <taxon>ecological metagenomes</taxon>
    </lineage>
</organism>
<dbReference type="AlphaFoldDB" id="X0T3L9"/>
<name>X0T3L9_9ZZZZ</name>